<feature type="coiled-coil region" evidence="1">
    <location>
        <begin position="67"/>
        <end position="94"/>
    </location>
</feature>
<evidence type="ECO:0000256" key="1">
    <source>
        <dbReference type="SAM" id="Coils"/>
    </source>
</evidence>
<keyword evidence="2" id="KW-0812">Transmembrane</keyword>
<sequence>MSTLLKRPAAVTRGGARGDKSGTVGLPKVAQVNLLPQQYADRYALGGLKRRLAFALVAVLALAGAVYASTLTQLSAAQGRAEKAEQETTRLLQAQQQYAEVPVVLGQLARARDARELGMSTEILWAPYLGAIGTVMPAGVTITQVVMDGATPQLAPAPPTHPLQEASVATLRFEARSTVMVDTAAWIDALNGVPGFQEAWVAVADVDERAGETIYKYTSSVRVSPLAYASRFVEEG</sequence>
<dbReference type="Proteomes" id="UP001317322">
    <property type="component" value="Chromosome"/>
</dbReference>
<keyword evidence="4" id="KW-1185">Reference proteome</keyword>
<evidence type="ECO:0000313" key="3">
    <source>
        <dbReference type="EMBL" id="UUI63417.1"/>
    </source>
</evidence>
<accession>A0ABY5JZ01</accession>
<keyword evidence="1" id="KW-0175">Coiled coil</keyword>
<keyword evidence="2" id="KW-0472">Membrane</keyword>
<dbReference type="RefSeq" id="WP_227562965.1">
    <property type="nucleotide sequence ID" value="NZ_CP101989.1"/>
</dbReference>
<proteinExistence type="predicted"/>
<gene>
    <name evidence="3" type="ORF">NP075_09555</name>
</gene>
<feature type="transmembrane region" description="Helical" evidence="2">
    <location>
        <begin position="52"/>
        <end position="70"/>
    </location>
</feature>
<reference evidence="3 4" key="1">
    <citation type="submission" date="2022-07" db="EMBL/GenBank/DDBJ databases">
        <title>Novel species in genus cellulomonas.</title>
        <authorList>
            <person name="Ye L."/>
        </authorList>
    </citation>
    <scope>NUCLEOTIDE SEQUENCE [LARGE SCALE GENOMIC DNA]</scope>
    <source>
        <strain evidence="4">zg-Y908</strain>
    </source>
</reference>
<keyword evidence="2" id="KW-1133">Transmembrane helix</keyword>
<evidence type="ECO:0000256" key="2">
    <source>
        <dbReference type="SAM" id="Phobius"/>
    </source>
</evidence>
<name>A0ABY5JZ01_9CELL</name>
<protein>
    <submittedName>
        <fullName evidence="3">Fimbrial assembly protein</fullName>
    </submittedName>
</protein>
<organism evidence="3 4">
    <name type="scientific">Cellulomonas wangsupingiae</name>
    <dbReference type="NCBI Taxonomy" id="2968085"/>
    <lineage>
        <taxon>Bacteria</taxon>
        <taxon>Bacillati</taxon>
        <taxon>Actinomycetota</taxon>
        <taxon>Actinomycetes</taxon>
        <taxon>Micrococcales</taxon>
        <taxon>Cellulomonadaceae</taxon>
        <taxon>Cellulomonas</taxon>
    </lineage>
</organism>
<dbReference type="EMBL" id="CP101989">
    <property type="protein sequence ID" value="UUI63417.1"/>
    <property type="molecule type" value="Genomic_DNA"/>
</dbReference>
<evidence type="ECO:0000313" key="4">
    <source>
        <dbReference type="Proteomes" id="UP001317322"/>
    </source>
</evidence>